<evidence type="ECO:0000313" key="4">
    <source>
        <dbReference type="EMBL" id="AOR23820.1"/>
    </source>
</evidence>
<dbReference type="AlphaFoldDB" id="A0A1D7XKW9"/>
<dbReference type="Pfam" id="PF13739">
    <property type="entry name" value="PdaC"/>
    <property type="match status" value="1"/>
</dbReference>
<feature type="domain" description="Deacetylase PdaC" evidence="3">
    <location>
        <begin position="50"/>
        <end position="145"/>
    </location>
</feature>
<dbReference type="InterPro" id="IPR021729">
    <property type="entry name" value="DUF3298"/>
</dbReference>
<evidence type="ECO:0000313" key="5">
    <source>
        <dbReference type="Proteomes" id="UP000094652"/>
    </source>
</evidence>
<dbReference type="EMBL" id="CP017253">
    <property type="protein sequence ID" value="AOR23820.1"/>
    <property type="molecule type" value="Genomic_DNA"/>
</dbReference>
<accession>A0A1D7XKW9</accession>
<reference evidence="5" key="1">
    <citation type="submission" date="2016-09" db="EMBL/GenBank/DDBJ databases">
        <title>Genomics of Clostridium taeniosporum, an organism which forms endospores with ribbon-like appendages.</title>
        <authorList>
            <person name="Walker J.R."/>
        </authorList>
    </citation>
    <scope>NUCLEOTIDE SEQUENCE [LARGE SCALE GENOMIC DNA]</scope>
    <source>
        <strain evidence="5">1/k</strain>
    </source>
</reference>
<dbReference type="OrthoDB" id="5637at2"/>
<keyword evidence="5" id="KW-1185">Reference proteome</keyword>
<dbReference type="Pfam" id="PF11738">
    <property type="entry name" value="DUF3298"/>
    <property type="match status" value="1"/>
</dbReference>
<dbReference type="RefSeq" id="WP_069679965.1">
    <property type="nucleotide sequence ID" value="NZ_CP017253.2"/>
</dbReference>
<feature type="signal peptide" evidence="1">
    <location>
        <begin position="1"/>
        <end position="23"/>
    </location>
</feature>
<organism evidence="4 5">
    <name type="scientific">Clostridium taeniosporum</name>
    <dbReference type="NCBI Taxonomy" id="394958"/>
    <lineage>
        <taxon>Bacteria</taxon>
        <taxon>Bacillati</taxon>
        <taxon>Bacillota</taxon>
        <taxon>Clostridia</taxon>
        <taxon>Eubacteriales</taxon>
        <taxon>Clostridiaceae</taxon>
        <taxon>Clostridium</taxon>
    </lineage>
</organism>
<evidence type="ECO:0000256" key="1">
    <source>
        <dbReference type="SAM" id="SignalP"/>
    </source>
</evidence>
<evidence type="ECO:0000259" key="3">
    <source>
        <dbReference type="Pfam" id="PF13739"/>
    </source>
</evidence>
<dbReference type="Gene3D" id="3.90.640.20">
    <property type="entry name" value="Heat-shock cognate protein, ATPase"/>
    <property type="match status" value="1"/>
</dbReference>
<proteinExistence type="predicted"/>
<dbReference type="KEGG" id="ctae:BGI42_08805"/>
<dbReference type="InterPro" id="IPR037126">
    <property type="entry name" value="PdaC/RsiV-like_sf"/>
</dbReference>
<dbReference type="Proteomes" id="UP000094652">
    <property type="component" value="Chromosome"/>
</dbReference>
<dbReference type="InterPro" id="IPR025303">
    <property type="entry name" value="PdaC"/>
</dbReference>
<name>A0A1D7XKW9_9CLOT</name>
<gene>
    <name evidence="4" type="ORF">BGI42_08805</name>
</gene>
<feature type="chain" id="PRO_5038682504" evidence="1">
    <location>
        <begin position="24"/>
        <end position="252"/>
    </location>
</feature>
<sequence>MKRNYIKKIILASLTLVMSTCLFLTTGEKAIASTIDTNSSKVQVIETNSSNNSSYLEEDVKLANFKTETNNEKINIINERINNDINLLEYNMKTESKKYFDMFSKEFTTYPYVLNVNYKLTDQSQSLTSLYMDIYSYTGGAHGNTLRNAYTIDNNTKDLLSLNNLFVNGYNYKKIINSEILKQITSNPENFFISSKNFEGINDNANFYINGDNLVIYYQQYEIAPYCVGIPEFKIPLKLFGENYIYYNSITK</sequence>
<keyword evidence="1" id="KW-0732">Signal</keyword>
<feature type="domain" description="DUF3298" evidence="2">
    <location>
        <begin position="163"/>
        <end position="237"/>
    </location>
</feature>
<dbReference type="Gene3D" id="3.30.565.40">
    <property type="entry name" value="Fervidobacterium nodosum Rt17-B1 like"/>
    <property type="match status" value="1"/>
</dbReference>
<evidence type="ECO:0000259" key="2">
    <source>
        <dbReference type="Pfam" id="PF11738"/>
    </source>
</evidence>
<protein>
    <submittedName>
        <fullName evidence="4">DUF3298/DUF4163 domain-containing protein</fullName>
    </submittedName>
</protein>